<protein>
    <recommendedName>
        <fullName evidence="2">YspA cpYpsA-related SLOG domain-containing protein</fullName>
    </recommendedName>
</protein>
<evidence type="ECO:0000313" key="3">
    <source>
        <dbReference type="EMBL" id="OUD03333.1"/>
    </source>
</evidence>
<proteinExistence type="predicted"/>
<dbReference type="AlphaFoldDB" id="A0A243S719"/>
<dbReference type="EMBL" id="NGFN01000043">
    <property type="protein sequence ID" value="OUD03333.1"/>
    <property type="molecule type" value="Genomic_DNA"/>
</dbReference>
<feature type="region of interest" description="Disordered" evidence="1">
    <location>
        <begin position="1"/>
        <end position="67"/>
    </location>
</feature>
<keyword evidence="4" id="KW-1185">Reference proteome</keyword>
<evidence type="ECO:0000313" key="4">
    <source>
        <dbReference type="Proteomes" id="UP000195105"/>
    </source>
</evidence>
<dbReference type="Proteomes" id="UP000195105">
    <property type="component" value="Unassembled WGS sequence"/>
</dbReference>
<dbReference type="Pfam" id="PF10686">
    <property type="entry name" value="YAcAr"/>
    <property type="match status" value="1"/>
</dbReference>
<feature type="domain" description="YspA cpYpsA-related SLOG" evidence="2">
    <location>
        <begin position="76"/>
        <end position="148"/>
    </location>
</feature>
<evidence type="ECO:0000256" key="1">
    <source>
        <dbReference type="SAM" id="MobiDB-lite"/>
    </source>
</evidence>
<comment type="caution">
    <text evidence="3">The sequence shown here is derived from an EMBL/GenBank/DDBJ whole genome shotgun (WGS) entry which is preliminary data.</text>
</comment>
<name>A0A243S719_9ACTN</name>
<sequence>MGRRLPGRDRRPAGSPPRVRAPAGHGPRVVWRVAARRNPRPVHPRPRCRPQRPRGRRQRPALVERREDGGAVKPYRVLVTGSRDWEDVRTLRRALNDVLAQLPSPAVPVIVVHGDCPNGADRQASAWVRDTQRGPLFVVAEEKHPANWQINGKRAGFIRNAHMINLGADLCLAVIRNGSRGASHTAALAEQAGIPVRRWTA</sequence>
<feature type="compositionally biased region" description="Basic residues" evidence="1">
    <location>
        <begin position="34"/>
        <end position="59"/>
    </location>
</feature>
<feature type="compositionally biased region" description="Basic and acidic residues" evidence="1">
    <location>
        <begin position="1"/>
        <end position="12"/>
    </location>
</feature>
<evidence type="ECO:0000259" key="2">
    <source>
        <dbReference type="Pfam" id="PF10686"/>
    </source>
</evidence>
<dbReference type="InterPro" id="IPR019627">
    <property type="entry name" value="YAcAr"/>
</dbReference>
<organism evidence="3 4">
    <name type="scientific">Streptomyces swartbergensis</name>
    <dbReference type="NCBI Taxonomy" id="487165"/>
    <lineage>
        <taxon>Bacteria</taxon>
        <taxon>Bacillati</taxon>
        <taxon>Actinomycetota</taxon>
        <taxon>Actinomycetes</taxon>
        <taxon>Kitasatosporales</taxon>
        <taxon>Streptomycetaceae</taxon>
        <taxon>Streptomyces</taxon>
    </lineage>
</organism>
<reference evidence="3 4" key="1">
    <citation type="submission" date="2017-05" db="EMBL/GenBank/DDBJ databases">
        <title>Biotechnological potential of actinobacteria isolated from South African environments.</title>
        <authorList>
            <person name="Le Roes-Hill M."/>
            <person name="Prins A."/>
            <person name="Durrell K.A."/>
        </authorList>
    </citation>
    <scope>NUCLEOTIDE SEQUENCE [LARGE SCALE GENOMIC DNA]</scope>
    <source>
        <strain evidence="3 4">HMC13</strain>
    </source>
</reference>
<gene>
    <name evidence="3" type="ORF">CA983_10005</name>
</gene>
<accession>A0A243S719</accession>